<comment type="caution">
    <text evidence="1">The sequence shown here is derived from an EMBL/GenBank/DDBJ whole genome shotgun (WGS) entry which is preliminary data.</text>
</comment>
<reference evidence="1 2" key="1">
    <citation type="submission" date="2019-02" db="EMBL/GenBank/DDBJ databases">
        <title>Genomic Encyclopedia of Type Strains, Phase IV (KMG-IV): sequencing the most valuable type-strain genomes for metagenomic binning, comparative biology and taxonomic classification.</title>
        <authorList>
            <person name="Goeker M."/>
        </authorList>
    </citation>
    <scope>NUCLEOTIDE SEQUENCE [LARGE SCALE GENOMIC DNA]</scope>
    <source>
        <strain evidence="1 2">DSM 29486</strain>
    </source>
</reference>
<gene>
    <name evidence="1" type="ORF">EV209_1024</name>
</gene>
<dbReference type="OrthoDB" id="1779468at2"/>
<name>A0A4Q7PPP2_9FIRM</name>
<accession>A0A4Q7PPP2</accession>
<dbReference type="RefSeq" id="WP_130433657.1">
    <property type="nucleotide sequence ID" value="NZ_SGXF01000001.1"/>
</dbReference>
<dbReference type="AlphaFoldDB" id="A0A4Q7PPP2"/>
<dbReference type="Proteomes" id="UP000292927">
    <property type="component" value="Unassembled WGS sequence"/>
</dbReference>
<keyword evidence="2" id="KW-1185">Reference proteome</keyword>
<evidence type="ECO:0000313" key="1">
    <source>
        <dbReference type="EMBL" id="RZT02894.1"/>
    </source>
</evidence>
<evidence type="ECO:0000313" key="2">
    <source>
        <dbReference type="Proteomes" id="UP000292927"/>
    </source>
</evidence>
<organism evidence="1 2">
    <name type="scientific">Cuneatibacter caecimuris</name>
    <dbReference type="NCBI Taxonomy" id="1796618"/>
    <lineage>
        <taxon>Bacteria</taxon>
        <taxon>Bacillati</taxon>
        <taxon>Bacillota</taxon>
        <taxon>Clostridia</taxon>
        <taxon>Lachnospirales</taxon>
        <taxon>Lachnospiraceae</taxon>
        <taxon>Cuneatibacter</taxon>
    </lineage>
</organism>
<dbReference type="EMBL" id="SGXF01000001">
    <property type="protein sequence ID" value="RZT02894.1"/>
    <property type="molecule type" value="Genomic_DNA"/>
</dbReference>
<protein>
    <submittedName>
        <fullName evidence="1">Uncharacterized protein</fullName>
    </submittedName>
</protein>
<proteinExistence type="predicted"/>
<sequence>MAIKTIDDTYLIEIADAIRSRTGKTDQLTLEQMVSEIQSLGDTEPEYYGFVEHMDVLQPGERIEYTGINKDYTAMTLDLNQHTTDYGSWSTFPSLVENKPYMVKPTGEADYQLNENDYTLKMDGTASDISNVSYDGGAFSKFVKVYVKRWIDGNDRHVRFSYTPLEGYEPCGFIDTDGSEMDYVWIPMFYGSTVDGKTRSLSGIYPDINLNTDTEHTNIMAFSNRAAFFAGPIIETIRDMLYMLFKTTELQGACGKGNRGGFSASNPPYYGVLPNAVVGSGQFYGNLDSVSLNKIFHSIVLGSYNQNQRDPYYLVVNGRYKVSVDYTFDITGESYIDTGIDSETVDANKWLCPSVSTVVDKYGSIPIAPFGGSTDTGYCDGVRHPANKEITAVVQRFGRPGDTKYAGIASLNLEKNANEANWTDSASVLLRPPAGATDRKPAEE</sequence>